<dbReference type="PANTHER" id="PTHR16943">
    <property type="entry name" value="2-METHYLCITRATE DEHYDRATASE-RELATED"/>
    <property type="match status" value="1"/>
</dbReference>
<name>A0A225MCS7_9BURK</name>
<dbReference type="RefSeq" id="WP_088603808.1">
    <property type="nucleotide sequence ID" value="NZ_NJIH01000007.1"/>
</dbReference>
<keyword evidence="5" id="KW-1185">Reference proteome</keyword>
<dbReference type="SUPFAM" id="SSF103378">
    <property type="entry name" value="2-methylcitrate dehydratase PrpD"/>
    <property type="match status" value="1"/>
</dbReference>
<dbReference type="InterPro" id="IPR005656">
    <property type="entry name" value="MmgE_PrpD"/>
</dbReference>
<evidence type="ECO:0000259" key="2">
    <source>
        <dbReference type="Pfam" id="PF03972"/>
    </source>
</evidence>
<proteinExistence type="inferred from homology"/>
<feature type="domain" description="MmgE/PrpD N-terminal" evidence="2">
    <location>
        <begin position="6"/>
        <end position="238"/>
    </location>
</feature>
<dbReference type="Pfam" id="PF19305">
    <property type="entry name" value="MmgE_PrpD_C"/>
    <property type="match status" value="1"/>
</dbReference>
<comment type="caution">
    <text evidence="4">The sequence shown here is derived from an EMBL/GenBank/DDBJ whole genome shotgun (WGS) entry which is preliminary data.</text>
</comment>
<accession>A0A225MCS7</accession>
<reference evidence="5" key="1">
    <citation type="submission" date="2017-06" db="EMBL/GenBank/DDBJ databases">
        <title>Herbaspirillum phytohormonus sp. nov., isolated from the root nodule of Robinia pseudoacacia in lead-zinc mine.</title>
        <authorList>
            <person name="Fan M."/>
            <person name="Lin Y."/>
        </authorList>
    </citation>
    <scope>NUCLEOTIDE SEQUENCE [LARGE SCALE GENOMIC DNA]</scope>
    <source>
        <strain evidence="5">SC-089</strain>
    </source>
</reference>
<comment type="similarity">
    <text evidence="1">Belongs to the PrpD family.</text>
</comment>
<dbReference type="PANTHER" id="PTHR16943:SF8">
    <property type="entry name" value="2-METHYLCITRATE DEHYDRATASE"/>
    <property type="match status" value="1"/>
</dbReference>
<protein>
    <submittedName>
        <fullName evidence="4">2-methylcitrate dehydratase</fullName>
    </submittedName>
</protein>
<feature type="domain" description="MmgE/PrpD C-terminal" evidence="3">
    <location>
        <begin position="267"/>
        <end position="430"/>
    </location>
</feature>
<dbReference type="Gene3D" id="1.10.4100.10">
    <property type="entry name" value="2-methylcitrate dehydratase PrpD"/>
    <property type="match status" value="1"/>
</dbReference>
<dbReference type="Pfam" id="PF03972">
    <property type="entry name" value="MmgE_PrpD_N"/>
    <property type="match status" value="1"/>
</dbReference>
<dbReference type="InterPro" id="IPR036148">
    <property type="entry name" value="MmgE/PrpD_sf"/>
</dbReference>
<evidence type="ECO:0000259" key="3">
    <source>
        <dbReference type="Pfam" id="PF19305"/>
    </source>
</evidence>
<dbReference type="AlphaFoldDB" id="A0A225MCS7"/>
<sequence>MTILREMAGWSAAYHNDNSAASSLAKAAIEDAVACMIAGAGDLAAAQVRASASSGSVGAALILGGGRTSPHLAALANGTAAHALDFDDVLIGASNHAGAVLASTLLALGDAHKCAGKDMVDAFVVGIHLCSVIAKAIMPGHYLRGWHTTSTLGCIGAAAAGARMLDCSEDEIAQAMAIAVSMAGGTKVQFGTPMKPLHAGLAAQSAVQSIELARAGLYGSAGVMEGKLGFSELFCHPDHPADWKAAAHFLTSDQTGIESPGLLFKRYPCCGSNSRVLDIVLDLQKKEQFEADEVAAVVARVSDVNTQNLMYDAPRDELQGRFSLQYAVAVALYTKGVTLKDFVPGSVDRPQIRALLSLTQMISFGKPFDDGDPPRTRPHTVEIRLKDGRTFAGECADPVGTVNNPFTEQIRHRKFFDCSSWVMNQDRIDRVRSLIGRLDTLAEISMLTRELEFHVKGDRGERFLRPPTVSAI</sequence>
<dbReference type="InterPro" id="IPR042183">
    <property type="entry name" value="MmgE/PrpD_sf_1"/>
</dbReference>
<evidence type="ECO:0000256" key="1">
    <source>
        <dbReference type="ARBA" id="ARBA00006174"/>
    </source>
</evidence>
<dbReference type="InterPro" id="IPR045336">
    <property type="entry name" value="MmgE_PrpD_N"/>
</dbReference>
<evidence type="ECO:0000313" key="4">
    <source>
        <dbReference type="EMBL" id="OWT59077.1"/>
    </source>
</evidence>
<organism evidence="4 5">
    <name type="scientific">Candidimonas nitroreducens</name>
    <dbReference type="NCBI Taxonomy" id="683354"/>
    <lineage>
        <taxon>Bacteria</taxon>
        <taxon>Pseudomonadati</taxon>
        <taxon>Pseudomonadota</taxon>
        <taxon>Betaproteobacteria</taxon>
        <taxon>Burkholderiales</taxon>
        <taxon>Alcaligenaceae</taxon>
        <taxon>Candidimonas</taxon>
    </lineage>
</organism>
<evidence type="ECO:0000313" key="5">
    <source>
        <dbReference type="Proteomes" id="UP000214603"/>
    </source>
</evidence>
<dbReference type="InterPro" id="IPR042188">
    <property type="entry name" value="MmgE/PrpD_sf_2"/>
</dbReference>
<dbReference type="InterPro" id="IPR045337">
    <property type="entry name" value="MmgE_PrpD_C"/>
</dbReference>
<dbReference type="GO" id="GO:0016829">
    <property type="term" value="F:lyase activity"/>
    <property type="evidence" value="ECO:0007669"/>
    <property type="project" value="InterPro"/>
</dbReference>
<dbReference type="Gene3D" id="3.30.1330.120">
    <property type="entry name" value="2-methylcitrate dehydratase PrpD"/>
    <property type="match status" value="1"/>
</dbReference>
<dbReference type="Proteomes" id="UP000214603">
    <property type="component" value="Unassembled WGS sequence"/>
</dbReference>
<dbReference type="EMBL" id="NJIH01000007">
    <property type="protein sequence ID" value="OWT59077.1"/>
    <property type="molecule type" value="Genomic_DNA"/>
</dbReference>
<dbReference type="OrthoDB" id="8680281at2"/>
<gene>
    <name evidence="4" type="ORF">CEY11_12870</name>
</gene>